<dbReference type="SUPFAM" id="SSF52738">
    <property type="entry name" value="Methylesterase CheB, C-terminal domain"/>
    <property type="match status" value="1"/>
</dbReference>
<feature type="active site" evidence="3 4">
    <location>
        <position position="288"/>
    </location>
</feature>
<keyword evidence="3 4" id="KW-0145">Chemotaxis</keyword>
<evidence type="ECO:0000256" key="3">
    <source>
        <dbReference type="HAMAP-Rule" id="MF_00099"/>
    </source>
</evidence>
<dbReference type="PANTHER" id="PTHR42872">
    <property type="entry name" value="PROTEIN-GLUTAMATE METHYLESTERASE/PROTEIN-GLUTAMINE GLUTAMINASE"/>
    <property type="match status" value="1"/>
</dbReference>
<comment type="catalytic activity">
    <reaction evidence="3">
        <text>L-glutaminyl-[protein] + H2O = L-glutamyl-[protein] + NH4(+)</text>
        <dbReference type="Rhea" id="RHEA:16441"/>
        <dbReference type="Rhea" id="RHEA-COMP:10207"/>
        <dbReference type="Rhea" id="RHEA-COMP:10208"/>
        <dbReference type="ChEBI" id="CHEBI:15377"/>
        <dbReference type="ChEBI" id="CHEBI:28938"/>
        <dbReference type="ChEBI" id="CHEBI:29973"/>
        <dbReference type="ChEBI" id="CHEBI:30011"/>
        <dbReference type="EC" id="3.5.1.44"/>
    </reaction>
</comment>
<evidence type="ECO:0000313" key="8">
    <source>
        <dbReference type="EMBL" id="GMA35627.1"/>
    </source>
</evidence>
<protein>
    <recommendedName>
        <fullName evidence="3">Protein-glutamate methylesterase/protein-glutamine glutaminase</fullName>
        <ecNumber evidence="3">3.1.1.61</ecNumber>
        <ecNumber evidence="3">3.5.1.44</ecNumber>
    </recommendedName>
</protein>
<sequence length="354" mass="36925">MTARVRVLVVDDSVVVRRIVSDALASDPAIEVVGVAQNGSIALTKVEALKPDLITMDIEMPVMDGIETVRALRAKGVRTPIVMFSTLTSHGASSTLDALASGATDYVTKPTKVADPTEAIAVITSQLVPKIKALCAVRPLRGLGVRPAQARGPVRRPRALVIGSSTGGPEALSTLIKSLPAKLPVPALVVQHMPPLFTAQAAARLDRLGPSTVVEAREGDRLEPGTFYIAPGDFHMEIVDRGGAVRTTLHQGEQVNFCRPAIDVLFRSSVKVFGGDLLGVVLTGMGHDGREGARDLVAAGGRMIAQDEASSVVWGIPGAVATAGLAHQILPLPAIGDAVATAMAVRPPLREAQS</sequence>
<dbReference type="InterPro" id="IPR000673">
    <property type="entry name" value="Sig_transdc_resp-reg_Me-estase"/>
</dbReference>
<dbReference type="PROSITE" id="PS50110">
    <property type="entry name" value="RESPONSE_REGULATORY"/>
    <property type="match status" value="1"/>
</dbReference>
<dbReference type="InterPro" id="IPR001789">
    <property type="entry name" value="Sig_transdc_resp-reg_receiver"/>
</dbReference>
<dbReference type="SUPFAM" id="SSF52172">
    <property type="entry name" value="CheY-like"/>
    <property type="match status" value="1"/>
</dbReference>
<dbReference type="Gene3D" id="3.40.50.180">
    <property type="entry name" value="Methylesterase CheB, C-terminal domain"/>
    <property type="match status" value="1"/>
</dbReference>
<dbReference type="InterPro" id="IPR008248">
    <property type="entry name" value="CheB-like"/>
</dbReference>
<comment type="similarity">
    <text evidence="3">Belongs to the CheB family.</text>
</comment>
<dbReference type="CDD" id="cd17541">
    <property type="entry name" value="REC_CheB-like"/>
    <property type="match status" value="1"/>
</dbReference>
<comment type="subcellular location">
    <subcellularLocation>
        <location evidence="3">Cytoplasm</location>
    </subcellularLocation>
</comment>
<evidence type="ECO:0000259" key="6">
    <source>
        <dbReference type="PROSITE" id="PS50110"/>
    </source>
</evidence>
<keyword evidence="9" id="KW-1185">Reference proteome</keyword>
<gene>
    <name evidence="8" type="primary">cheB-2</name>
    <name evidence="3" type="synonym">cheB</name>
    <name evidence="8" type="ORF">GCM10025876_18310</name>
</gene>
<comment type="function">
    <text evidence="3">Involved in chemotaxis. Part of a chemotaxis signal transduction system that modulates chemotaxis in response to various stimuli. Catalyzes the demethylation of specific methylglutamate residues introduced into the chemoreceptors (methyl-accepting chemotaxis proteins or MCP) by CheR. Also mediates the irreversible deamidation of specific glutamine residues to glutamic acid.</text>
</comment>
<feature type="domain" description="Response regulatory" evidence="6">
    <location>
        <begin position="6"/>
        <end position="124"/>
    </location>
</feature>
<comment type="domain">
    <text evidence="3">Contains a C-terminal catalytic domain, and an N-terminal region which modulates catalytic activity.</text>
</comment>
<evidence type="ECO:0000256" key="5">
    <source>
        <dbReference type="PROSITE-ProRule" id="PRU00169"/>
    </source>
</evidence>
<dbReference type="Gene3D" id="3.40.50.2300">
    <property type="match status" value="1"/>
</dbReference>
<comment type="catalytic activity">
    <reaction evidence="2 3">
        <text>[protein]-L-glutamate 5-O-methyl ester + H2O = L-glutamyl-[protein] + methanol + H(+)</text>
        <dbReference type="Rhea" id="RHEA:23236"/>
        <dbReference type="Rhea" id="RHEA-COMP:10208"/>
        <dbReference type="Rhea" id="RHEA-COMP:10311"/>
        <dbReference type="ChEBI" id="CHEBI:15377"/>
        <dbReference type="ChEBI" id="CHEBI:15378"/>
        <dbReference type="ChEBI" id="CHEBI:17790"/>
        <dbReference type="ChEBI" id="CHEBI:29973"/>
        <dbReference type="ChEBI" id="CHEBI:82795"/>
        <dbReference type="EC" id="3.1.1.61"/>
    </reaction>
</comment>
<dbReference type="PROSITE" id="PS50122">
    <property type="entry name" value="CHEB"/>
    <property type="match status" value="1"/>
</dbReference>
<feature type="active site" evidence="3 4">
    <location>
        <position position="192"/>
    </location>
</feature>
<feature type="modified residue" description="4-aspartylphosphate" evidence="3 5">
    <location>
        <position position="57"/>
    </location>
</feature>
<dbReference type="EC" id="3.1.1.61" evidence="3"/>
<dbReference type="Proteomes" id="UP001157125">
    <property type="component" value="Unassembled WGS sequence"/>
</dbReference>
<evidence type="ECO:0000256" key="4">
    <source>
        <dbReference type="PROSITE-ProRule" id="PRU00050"/>
    </source>
</evidence>
<evidence type="ECO:0000256" key="2">
    <source>
        <dbReference type="ARBA" id="ARBA00048267"/>
    </source>
</evidence>
<dbReference type="Pfam" id="PF01339">
    <property type="entry name" value="CheB_methylest"/>
    <property type="match status" value="1"/>
</dbReference>
<name>A0ABQ6IEN4_9MICO</name>
<evidence type="ECO:0000313" key="9">
    <source>
        <dbReference type="Proteomes" id="UP001157125"/>
    </source>
</evidence>
<dbReference type="HAMAP" id="MF_00099">
    <property type="entry name" value="CheB_chemtxs"/>
    <property type="match status" value="1"/>
</dbReference>
<dbReference type="Pfam" id="PF00072">
    <property type="entry name" value="Response_reg"/>
    <property type="match status" value="1"/>
</dbReference>
<accession>A0ABQ6IEN4</accession>
<dbReference type="InterPro" id="IPR035909">
    <property type="entry name" value="CheB_C"/>
</dbReference>
<dbReference type="PANTHER" id="PTHR42872:SF3">
    <property type="entry name" value="PROTEIN-GLUTAMATE METHYLESTERASE_PROTEIN-GLUTAMINE GLUTAMINASE 1"/>
    <property type="match status" value="1"/>
</dbReference>
<organism evidence="8 9">
    <name type="scientific">Demequina litorisediminis</name>
    <dbReference type="NCBI Taxonomy" id="1849022"/>
    <lineage>
        <taxon>Bacteria</taxon>
        <taxon>Bacillati</taxon>
        <taxon>Actinomycetota</taxon>
        <taxon>Actinomycetes</taxon>
        <taxon>Micrococcales</taxon>
        <taxon>Demequinaceae</taxon>
        <taxon>Demequina</taxon>
    </lineage>
</organism>
<dbReference type="CDD" id="cd16432">
    <property type="entry name" value="CheB_Rec"/>
    <property type="match status" value="1"/>
</dbReference>
<dbReference type="InterPro" id="IPR011006">
    <property type="entry name" value="CheY-like_superfamily"/>
</dbReference>
<feature type="domain" description="CheB-type methylesterase" evidence="7">
    <location>
        <begin position="153"/>
        <end position="346"/>
    </location>
</feature>
<comment type="PTM">
    <text evidence="3">Phosphorylated by CheA. Phosphorylation of the N-terminal regulatory domain activates the methylesterase activity.</text>
</comment>
<dbReference type="EC" id="3.5.1.44" evidence="3"/>
<dbReference type="EMBL" id="BSUN01000001">
    <property type="protein sequence ID" value="GMA35627.1"/>
    <property type="molecule type" value="Genomic_DNA"/>
</dbReference>
<keyword evidence="3" id="KW-0963">Cytoplasm</keyword>
<evidence type="ECO:0000259" key="7">
    <source>
        <dbReference type="PROSITE" id="PS50122"/>
    </source>
</evidence>
<dbReference type="SMART" id="SM00448">
    <property type="entry name" value="REC"/>
    <property type="match status" value="1"/>
</dbReference>
<keyword evidence="3 5" id="KW-0597">Phosphoprotein</keyword>
<dbReference type="NCBIfam" id="NF001965">
    <property type="entry name" value="PRK00742.1"/>
    <property type="match status" value="1"/>
</dbReference>
<dbReference type="PIRSF" id="PIRSF000876">
    <property type="entry name" value="RR_chemtxs_CheB"/>
    <property type="match status" value="1"/>
</dbReference>
<keyword evidence="1 3" id="KW-0378">Hydrolase</keyword>
<proteinExistence type="inferred from homology"/>
<reference evidence="9" key="1">
    <citation type="journal article" date="2019" name="Int. J. Syst. Evol. Microbiol.">
        <title>The Global Catalogue of Microorganisms (GCM) 10K type strain sequencing project: providing services to taxonomists for standard genome sequencing and annotation.</title>
        <authorList>
            <consortium name="The Broad Institute Genomics Platform"/>
            <consortium name="The Broad Institute Genome Sequencing Center for Infectious Disease"/>
            <person name="Wu L."/>
            <person name="Ma J."/>
        </authorList>
    </citation>
    <scope>NUCLEOTIDE SEQUENCE [LARGE SCALE GENOMIC DNA]</scope>
    <source>
        <strain evidence="9">NBRC 112299</strain>
    </source>
</reference>
<feature type="active site" evidence="3 4">
    <location>
        <position position="165"/>
    </location>
</feature>
<comment type="caution">
    <text evidence="8">The sequence shown here is derived from an EMBL/GenBank/DDBJ whole genome shotgun (WGS) entry which is preliminary data.</text>
</comment>
<evidence type="ECO:0000256" key="1">
    <source>
        <dbReference type="ARBA" id="ARBA00022801"/>
    </source>
</evidence>